<comment type="caution">
    <text evidence="1">The sequence shown here is derived from an EMBL/GenBank/DDBJ whole genome shotgun (WGS) entry which is preliminary data.</text>
</comment>
<dbReference type="Proteomes" id="UP001596241">
    <property type="component" value="Unassembled WGS sequence"/>
</dbReference>
<dbReference type="EMBL" id="JBHSPW010000022">
    <property type="protein sequence ID" value="MFC5897409.1"/>
    <property type="molecule type" value="Genomic_DNA"/>
</dbReference>
<keyword evidence="2" id="KW-1185">Reference proteome</keyword>
<reference evidence="2" key="1">
    <citation type="journal article" date="2019" name="Int. J. Syst. Evol. Microbiol.">
        <title>The Global Catalogue of Microorganisms (GCM) 10K type strain sequencing project: providing services to taxonomists for standard genome sequencing and annotation.</title>
        <authorList>
            <consortium name="The Broad Institute Genomics Platform"/>
            <consortium name="The Broad Institute Genome Sequencing Center for Infectious Disease"/>
            <person name="Wu L."/>
            <person name="Ma J."/>
        </authorList>
    </citation>
    <scope>NUCLEOTIDE SEQUENCE [LARGE SCALE GENOMIC DNA]</scope>
    <source>
        <strain evidence="2">CGMCC 1.15809</strain>
    </source>
</reference>
<sequence length="67" mass="7170">MTDLDTQMLDFIDDVTALDDERLPLVTAREAQAAVQLLQHFAETGGAGAHAARHLATTLALRLPSNA</sequence>
<evidence type="ECO:0000313" key="2">
    <source>
        <dbReference type="Proteomes" id="UP001596241"/>
    </source>
</evidence>
<gene>
    <name evidence="1" type="ORF">ACFP3M_31860</name>
</gene>
<evidence type="ECO:0000313" key="1">
    <source>
        <dbReference type="EMBL" id="MFC5897409.1"/>
    </source>
</evidence>
<dbReference type="RefSeq" id="WP_345092955.1">
    <property type="nucleotide sequence ID" value="NZ_BAAAWG010000024.1"/>
</dbReference>
<organism evidence="1 2">
    <name type="scientific">Streptomyces ramulosus</name>
    <dbReference type="NCBI Taxonomy" id="47762"/>
    <lineage>
        <taxon>Bacteria</taxon>
        <taxon>Bacillati</taxon>
        <taxon>Actinomycetota</taxon>
        <taxon>Actinomycetes</taxon>
        <taxon>Kitasatosporales</taxon>
        <taxon>Streptomycetaceae</taxon>
        <taxon>Streptomyces</taxon>
    </lineage>
</organism>
<protein>
    <submittedName>
        <fullName evidence="1">Uncharacterized protein</fullName>
    </submittedName>
</protein>
<proteinExistence type="predicted"/>
<name>A0ABW1FVP7_9ACTN</name>
<accession>A0ABW1FVP7</accession>